<evidence type="ECO:0000313" key="2">
    <source>
        <dbReference type="EMBL" id="GAA1696753.1"/>
    </source>
</evidence>
<keyword evidence="3" id="KW-1185">Reference proteome</keyword>
<dbReference type="RefSeq" id="WP_163566759.1">
    <property type="nucleotide sequence ID" value="NZ_BAAANY010000020.1"/>
</dbReference>
<evidence type="ECO:0008006" key="4">
    <source>
        <dbReference type="Google" id="ProtNLM"/>
    </source>
</evidence>
<sequence>MSRSTIGLFAGLLIAVATTTGGFFGFLAAVVFGIVGLGVGKVLAGELDIASYLGGQDRQRR</sequence>
<comment type="caution">
    <text evidence="2">The sequence shown here is derived from an EMBL/GenBank/DDBJ whole genome shotgun (WGS) entry which is preliminary data.</text>
</comment>
<evidence type="ECO:0000256" key="1">
    <source>
        <dbReference type="SAM" id="Phobius"/>
    </source>
</evidence>
<accession>A0ABN2I111</accession>
<gene>
    <name evidence="2" type="ORF">GCM10009765_52570</name>
</gene>
<keyword evidence="1" id="KW-0812">Transmembrane</keyword>
<dbReference type="Proteomes" id="UP001500618">
    <property type="component" value="Unassembled WGS sequence"/>
</dbReference>
<proteinExistence type="predicted"/>
<reference evidence="2 3" key="1">
    <citation type="journal article" date="2019" name="Int. J. Syst. Evol. Microbiol.">
        <title>The Global Catalogue of Microorganisms (GCM) 10K type strain sequencing project: providing services to taxonomists for standard genome sequencing and annotation.</title>
        <authorList>
            <consortium name="The Broad Institute Genomics Platform"/>
            <consortium name="The Broad Institute Genome Sequencing Center for Infectious Disease"/>
            <person name="Wu L."/>
            <person name="Ma J."/>
        </authorList>
    </citation>
    <scope>NUCLEOTIDE SEQUENCE [LARGE SCALE GENOMIC DNA]</scope>
    <source>
        <strain evidence="2 3">JCM 14718</strain>
    </source>
</reference>
<protein>
    <recommendedName>
        <fullName evidence="4">DUF2273 domain-containing protein</fullName>
    </recommendedName>
</protein>
<dbReference type="EMBL" id="BAAANY010000020">
    <property type="protein sequence ID" value="GAA1696753.1"/>
    <property type="molecule type" value="Genomic_DNA"/>
</dbReference>
<name>A0ABN2I111_9ACTN</name>
<evidence type="ECO:0000313" key="3">
    <source>
        <dbReference type="Proteomes" id="UP001500618"/>
    </source>
</evidence>
<feature type="transmembrane region" description="Helical" evidence="1">
    <location>
        <begin position="6"/>
        <end position="39"/>
    </location>
</feature>
<keyword evidence="1" id="KW-1133">Transmembrane helix</keyword>
<keyword evidence="1" id="KW-0472">Membrane</keyword>
<organism evidence="2 3">
    <name type="scientific">Fodinicola feengrottensis</name>
    <dbReference type="NCBI Taxonomy" id="435914"/>
    <lineage>
        <taxon>Bacteria</taxon>
        <taxon>Bacillati</taxon>
        <taxon>Actinomycetota</taxon>
        <taxon>Actinomycetes</taxon>
        <taxon>Mycobacteriales</taxon>
        <taxon>Fodinicola</taxon>
    </lineage>
</organism>